<gene>
    <name evidence="2" type="ORF">E5L68_015350</name>
</gene>
<name>A0ABW9JNE4_9SPHI</name>
<evidence type="ECO:0008006" key="4">
    <source>
        <dbReference type="Google" id="ProtNLM"/>
    </source>
</evidence>
<dbReference type="RefSeq" id="WP_138728538.1">
    <property type="nucleotide sequence ID" value="NZ_SRMP02000034.1"/>
</dbReference>
<proteinExistence type="predicted"/>
<evidence type="ECO:0000313" key="2">
    <source>
        <dbReference type="EMBL" id="MFN0292773.1"/>
    </source>
</evidence>
<evidence type="ECO:0000256" key="1">
    <source>
        <dbReference type="SAM" id="SignalP"/>
    </source>
</evidence>
<feature type="chain" id="PRO_5045853264" description="Secretion system C-terminal sorting domain-containing protein" evidence="1">
    <location>
        <begin position="26"/>
        <end position="1217"/>
    </location>
</feature>
<dbReference type="Proteomes" id="UP001517367">
    <property type="component" value="Unassembled WGS sequence"/>
</dbReference>
<protein>
    <recommendedName>
        <fullName evidence="4">Secretion system C-terminal sorting domain-containing protein</fullName>
    </recommendedName>
</protein>
<organism evidence="2 3">
    <name type="scientific">Pedobacter helvus</name>
    <dbReference type="NCBI Taxonomy" id="2563444"/>
    <lineage>
        <taxon>Bacteria</taxon>
        <taxon>Pseudomonadati</taxon>
        <taxon>Bacteroidota</taxon>
        <taxon>Sphingobacteriia</taxon>
        <taxon>Sphingobacteriales</taxon>
        <taxon>Sphingobacteriaceae</taxon>
        <taxon>Pedobacter</taxon>
    </lineage>
</organism>
<comment type="caution">
    <text evidence="2">The sequence shown here is derived from an EMBL/GenBank/DDBJ whole genome shotgun (WGS) entry which is preliminary data.</text>
</comment>
<evidence type="ECO:0000313" key="3">
    <source>
        <dbReference type="Proteomes" id="UP001517367"/>
    </source>
</evidence>
<reference evidence="2 3" key="1">
    <citation type="submission" date="2024-12" db="EMBL/GenBank/DDBJ databases">
        <authorList>
            <person name="Hu S."/>
        </authorList>
    </citation>
    <scope>NUCLEOTIDE SEQUENCE [LARGE SCALE GENOMIC DNA]</scope>
    <source>
        <strain evidence="2 3">P-25</strain>
    </source>
</reference>
<accession>A0ABW9JNE4</accession>
<dbReference type="EMBL" id="SRMP02000034">
    <property type="protein sequence ID" value="MFN0292773.1"/>
    <property type="molecule type" value="Genomic_DNA"/>
</dbReference>
<keyword evidence="1" id="KW-0732">Signal</keyword>
<sequence>MKTSSLLLLALSSLVLLIGVSSSKAQENFNTSDNYYYNNFDGGALGAKVTGSSASLAVSSTSPLSGSHSLASTGVGTAGGLQFSFLNSGTNLNNTDWGYEWTLVYRNNGSNTDDSKIIDNGENAWKYWLFSDNTNVSDMKGYYLTQNGSTMELRVRKSSNDDRSLISYNLNSLSGNNTTYAIRVQRIKRGSQYVWQLFIDTYSSLKTEASTPRGGLNYEADIYNIYNYSGLVVSSTSANRFKFDEIKTYSMKLLITGANAAANGISSPLYAGQQNAVIYGLNFQTRGFFDVYQFKVNLTGNITSILNVNSLKLNKSTDGYFGNADDSFLVNVPSNDVWDGAIQYYGSSNNPFASFWSVGAVDGSLATGGYLFITANVLANPNLNNNFAVNGTPIITGASGNQNYVSTPGTVEEIGSPPSASGNVYDWVGGTNSWSTASNWRYPNNTTPSTAPGQNDLVRIGVNKTFTNKPLVTANTTIGNLVIAGAYGSSPSIEINGTSILTVSGSFTNQTASAILGSGSLALQGNWTTSAGKIDLTTGNATIKFTGTKSQAIADQGSDAGNGVVFGNVEFSGGGTKTLDGSGKFAVAIGKFLTMGNSTILDAAGKLTLKAGAAGAAAVDVIPSTSAIRGQLTVEKYIQGGSKNTWRTNRFLSSPVYDNTTNFVNANVDGNRKYSFTQFIDDMIITGAGGAANGFDVNSKNDASAWTYVTTLTAIPNINTSLNVGRGAYIYYRGDRTNPTGKLNAPYVDAESIVMTFKGGLNQQSITVPLVGNNIVGNPYAAVIDWKKVTKSANVSSVIKIWNPKNRQFSVYNGEYGVNDGSQFIGPGQGFTVQFTSGTTGSITFNESSKVAKTATVPAYNELMYVKETNRIATMASSNVGNSTVVEETPAKVRVLLTRDNTENSDETLLVMKRDELSTVAGYDVPRSGGEEVFLSSLSSDGRKMAINYMPHASEISSVKLGVDVNNNGTYTMALTANDIPVGFEAKLNDKYLNSVTAITDQGVNYQFSVDKAISGTFGSDRFEILVTPVTTLPVVWSDFSGNKLASGVMLNWKTTSETDNDYFEVFRAGDEQIYTSIGTVPSNQTGVYSLLDKAPLNGNNYYRLTQVDKDGKPSDFPKLVVIKYDLNAAAADIVVYPTLVQSTFRVKYNASANATSYLLRVSDVTGKEVYKKVVDKNDLINGFEGDLSVANKGVYFVTVFDGLNGNKVGMVKIIKK</sequence>
<feature type="signal peptide" evidence="1">
    <location>
        <begin position="1"/>
        <end position="25"/>
    </location>
</feature>
<keyword evidence="3" id="KW-1185">Reference proteome</keyword>